<evidence type="ECO:0000259" key="16">
    <source>
        <dbReference type="PROSITE" id="PS50054"/>
    </source>
</evidence>
<dbReference type="GO" id="GO:0033550">
    <property type="term" value="F:MAP kinase tyrosine phosphatase activity"/>
    <property type="evidence" value="ECO:0007669"/>
    <property type="project" value="TreeGrafter"/>
</dbReference>
<dbReference type="FunFam" id="3.90.190.10:FF:000044">
    <property type="entry name" value="Dual specificity protein phosphatase 8"/>
    <property type="match status" value="1"/>
</dbReference>
<sequence length="688" mass="73961">MAGEKGPTKRSAMDIKRLASLIQRGTGRLLVIDSRTFSEYNASHVQGAINVCCSKLVKRRLQQDKVSVTELLQPNGKVKVELGRKQEVVVYDQSSKEAAHLSKDGFVHILMGKLESTFHKVSLLTGGFAAFSSCFPGLCEGKPATALPMSLSQPCLPVANVGPTRILPHLYLGSQKDVLNKDLMAQNGITYVLNASNTCPKPDFISESHFMRIPVNDNYCEKLLPWLDKTNEFIDKAKVSNCRVIVHCLAGISRSATIAIAYIMKTMGLSSDDAYRFVKDRRPSISPNFNFLGQLLEFEKGLQLLQALTSTSDENISENNSKQSSDINGVDTGFAMNGHHGNNDSSAADPHIPAEPKLPSPISLQQGFNGLHLSAERIMDTNRLKRSFSLDIKSVYSPNSPRCPSLAPTHSEDVPKLCKLDSPGTGTSNGVCSQSPILDSPSSSDSPFPSPGSSGSIGGLGLGGSEVHRSSSSSSRPRRKPKHSSGSSPVHAQPHQPPQSLSLSLDHKIPNQDENLKGSLLLSLPSLPTVGSGTMWTKHRDTVQATTPVTPVTPTTDAPWHFGASEGGERGMDLGEGGNGGGEESSVRFGSSSAYVAFGCSEGVRLRDKSQREKPSALQTQRDSTSSSTMSLSSSSNNSGPVAEKQFKRRSCQMEFEDGIAETRSREELGKIGKQSSFSGSMEIIEVS</sequence>
<evidence type="ECO:0000256" key="3">
    <source>
        <dbReference type="ARBA" id="ARBA00008601"/>
    </source>
</evidence>
<feature type="compositionally biased region" description="Polar residues" evidence="15">
    <location>
        <begin position="424"/>
        <end position="434"/>
    </location>
</feature>
<evidence type="ECO:0000256" key="2">
    <source>
        <dbReference type="ARBA" id="ARBA00004496"/>
    </source>
</evidence>
<dbReference type="PANTHER" id="PTHR10159">
    <property type="entry name" value="DUAL SPECIFICITY PROTEIN PHOSPHATASE"/>
    <property type="match status" value="1"/>
</dbReference>
<feature type="compositionally biased region" description="Gly residues" evidence="15">
    <location>
        <begin position="455"/>
        <end position="464"/>
    </location>
</feature>
<comment type="subunit">
    <text evidence="4">Monomer.</text>
</comment>
<keyword evidence="10" id="KW-0539">Nucleus</keyword>
<feature type="compositionally biased region" description="Gly residues" evidence="15">
    <location>
        <begin position="574"/>
        <end position="583"/>
    </location>
</feature>
<dbReference type="Proteomes" id="UP000693946">
    <property type="component" value="Unassembled WGS sequence"/>
</dbReference>
<dbReference type="FunFam" id="3.40.250.10:FF:000020">
    <property type="entry name" value="Dual specificity protein phosphatase 8"/>
    <property type="match status" value="1"/>
</dbReference>
<feature type="compositionally biased region" description="Basic and acidic residues" evidence="15">
    <location>
        <begin position="410"/>
        <end position="419"/>
    </location>
</feature>
<dbReference type="GO" id="GO:0017017">
    <property type="term" value="F:MAP kinase tyrosine/serine/threonine phosphatase activity"/>
    <property type="evidence" value="ECO:0007669"/>
    <property type="project" value="TreeGrafter"/>
</dbReference>
<evidence type="ECO:0000256" key="9">
    <source>
        <dbReference type="ARBA" id="ARBA00022912"/>
    </source>
</evidence>
<feature type="compositionally biased region" description="Low complexity" evidence="15">
    <location>
        <begin position="435"/>
        <end position="454"/>
    </location>
</feature>
<comment type="catalytic activity">
    <reaction evidence="12">
        <text>O-phospho-L-threonyl-[protein] + H2O = L-threonyl-[protein] + phosphate</text>
        <dbReference type="Rhea" id="RHEA:47004"/>
        <dbReference type="Rhea" id="RHEA-COMP:11060"/>
        <dbReference type="Rhea" id="RHEA-COMP:11605"/>
        <dbReference type="ChEBI" id="CHEBI:15377"/>
        <dbReference type="ChEBI" id="CHEBI:30013"/>
        <dbReference type="ChEBI" id="CHEBI:43474"/>
        <dbReference type="ChEBI" id="CHEBI:61977"/>
        <dbReference type="EC" id="3.1.3.16"/>
    </reaction>
</comment>
<dbReference type="InterPro" id="IPR000340">
    <property type="entry name" value="Dual-sp_phosphatase_cat-dom"/>
</dbReference>
<feature type="region of interest" description="Disordered" evidence="15">
    <location>
        <begin position="606"/>
        <end position="651"/>
    </location>
</feature>
<evidence type="ECO:0000256" key="14">
    <source>
        <dbReference type="ARBA" id="ARBA00073917"/>
    </source>
</evidence>
<dbReference type="PROSITE" id="PS50056">
    <property type="entry name" value="TYR_PHOSPHATASE_2"/>
    <property type="match status" value="1"/>
</dbReference>
<dbReference type="AlphaFoldDB" id="A0AAV6PGU3"/>
<dbReference type="GO" id="GO:0004722">
    <property type="term" value="F:protein serine/threonine phosphatase activity"/>
    <property type="evidence" value="ECO:0007669"/>
    <property type="project" value="UniProtKB-EC"/>
</dbReference>
<feature type="domain" description="Tyrosine-protein phosphatase" evidence="16">
    <location>
        <begin position="162"/>
        <end position="304"/>
    </location>
</feature>
<evidence type="ECO:0000256" key="11">
    <source>
        <dbReference type="ARBA" id="ARBA00047761"/>
    </source>
</evidence>
<keyword evidence="7" id="KW-0963">Cytoplasm</keyword>
<dbReference type="PROSITE" id="PS50206">
    <property type="entry name" value="RHODANESE_3"/>
    <property type="match status" value="1"/>
</dbReference>
<dbReference type="EC" id="3.1.3.16" evidence="6"/>
<evidence type="ECO:0000313" key="19">
    <source>
        <dbReference type="EMBL" id="KAG7459228.1"/>
    </source>
</evidence>
<dbReference type="SMART" id="SM00450">
    <property type="entry name" value="RHOD"/>
    <property type="match status" value="1"/>
</dbReference>
<dbReference type="PROSITE" id="PS50054">
    <property type="entry name" value="TYR_PHOSPHATASE_DUAL"/>
    <property type="match status" value="1"/>
</dbReference>
<evidence type="ECO:0000259" key="18">
    <source>
        <dbReference type="PROSITE" id="PS50206"/>
    </source>
</evidence>
<gene>
    <name evidence="19" type="ORF">JOB18_010656</name>
</gene>
<evidence type="ECO:0000256" key="13">
    <source>
        <dbReference type="ARBA" id="ARBA00053881"/>
    </source>
</evidence>
<comment type="subcellular location">
    <subcellularLocation>
        <location evidence="2">Cytoplasm</location>
    </subcellularLocation>
    <subcellularLocation>
        <location evidence="1">Nucleus</location>
    </subcellularLocation>
</comment>
<feature type="compositionally biased region" description="Low complexity" evidence="15">
    <location>
        <begin position="624"/>
        <end position="639"/>
    </location>
</feature>
<organism evidence="19 20">
    <name type="scientific">Solea senegalensis</name>
    <name type="common">Senegalese sole</name>
    <dbReference type="NCBI Taxonomy" id="28829"/>
    <lineage>
        <taxon>Eukaryota</taxon>
        <taxon>Metazoa</taxon>
        <taxon>Chordata</taxon>
        <taxon>Craniata</taxon>
        <taxon>Vertebrata</taxon>
        <taxon>Euteleostomi</taxon>
        <taxon>Actinopterygii</taxon>
        <taxon>Neopterygii</taxon>
        <taxon>Teleostei</taxon>
        <taxon>Neoteleostei</taxon>
        <taxon>Acanthomorphata</taxon>
        <taxon>Carangaria</taxon>
        <taxon>Pleuronectiformes</taxon>
        <taxon>Pleuronectoidei</taxon>
        <taxon>Soleidae</taxon>
        <taxon>Solea</taxon>
    </lineage>
</organism>
<dbReference type="InterPro" id="IPR048035">
    <property type="entry name" value="DUSP8_DSP"/>
</dbReference>
<keyword evidence="8" id="KW-0378">Hydrolase</keyword>
<dbReference type="EMBL" id="JAGKHQ010001218">
    <property type="protein sequence ID" value="KAG7459228.1"/>
    <property type="molecule type" value="Genomic_DNA"/>
</dbReference>
<evidence type="ECO:0000256" key="6">
    <source>
        <dbReference type="ARBA" id="ARBA00013081"/>
    </source>
</evidence>
<dbReference type="GO" id="GO:0008330">
    <property type="term" value="F:protein tyrosine/threonine phosphatase activity"/>
    <property type="evidence" value="ECO:0007669"/>
    <property type="project" value="TreeGrafter"/>
</dbReference>
<proteinExistence type="inferred from homology"/>
<dbReference type="Pfam" id="PF00782">
    <property type="entry name" value="DSPc"/>
    <property type="match status" value="1"/>
</dbReference>
<feature type="compositionally biased region" description="Polar residues" evidence="15">
    <location>
        <begin position="313"/>
        <end position="327"/>
    </location>
</feature>
<dbReference type="SMART" id="SM00195">
    <property type="entry name" value="DSPc"/>
    <property type="match status" value="1"/>
</dbReference>
<dbReference type="CDD" id="cd14645">
    <property type="entry name" value="DSP_DUSP8"/>
    <property type="match status" value="1"/>
</dbReference>
<feature type="domain" description="Rhodanese" evidence="18">
    <location>
        <begin position="25"/>
        <end position="140"/>
    </location>
</feature>
<evidence type="ECO:0000256" key="5">
    <source>
        <dbReference type="ARBA" id="ARBA00013064"/>
    </source>
</evidence>
<name>A0AAV6PGU3_SOLSE</name>
<dbReference type="PROSITE" id="PS00383">
    <property type="entry name" value="TYR_PHOSPHATASE_1"/>
    <property type="match status" value="1"/>
</dbReference>
<dbReference type="InterPro" id="IPR000387">
    <property type="entry name" value="Tyr_Pase_dom"/>
</dbReference>
<evidence type="ECO:0000256" key="8">
    <source>
        <dbReference type="ARBA" id="ARBA00022801"/>
    </source>
</evidence>
<dbReference type="InterPro" id="IPR016130">
    <property type="entry name" value="Tyr_Pase_AS"/>
</dbReference>
<accession>A0AAV6PGU3</accession>
<dbReference type="GO" id="GO:0005634">
    <property type="term" value="C:nucleus"/>
    <property type="evidence" value="ECO:0007669"/>
    <property type="project" value="UniProtKB-SubCell"/>
</dbReference>
<reference evidence="19 20" key="1">
    <citation type="journal article" date="2021" name="Sci. Rep.">
        <title>Chromosome anchoring in Senegalese sole (Solea senegalensis) reveals sex-associated markers and genome rearrangements in flatfish.</title>
        <authorList>
            <person name="Guerrero-Cozar I."/>
            <person name="Gomez-Garrido J."/>
            <person name="Berbel C."/>
            <person name="Martinez-Blanch J.F."/>
            <person name="Alioto T."/>
            <person name="Claros M.G."/>
            <person name="Gagnaire P.A."/>
            <person name="Manchado M."/>
        </authorList>
    </citation>
    <scope>NUCLEOTIDE SEQUENCE [LARGE SCALE GENOMIC DNA]</scope>
    <source>
        <strain evidence="19">Sse05_10M</strain>
    </source>
</reference>
<evidence type="ECO:0000256" key="10">
    <source>
        <dbReference type="ARBA" id="ARBA00023242"/>
    </source>
</evidence>
<feature type="domain" description="Tyrosine specific protein phosphatases" evidence="17">
    <location>
        <begin position="224"/>
        <end position="285"/>
    </location>
</feature>
<dbReference type="GO" id="GO:0005737">
    <property type="term" value="C:cytoplasm"/>
    <property type="evidence" value="ECO:0007669"/>
    <property type="project" value="UniProtKB-SubCell"/>
</dbReference>
<dbReference type="PANTHER" id="PTHR10159:SF108">
    <property type="entry name" value="DUAL SPECIFICITY PROTEIN PHOSPHATASE 8"/>
    <property type="match status" value="1"/>
</dbReference>
<evidence type="ECO:0000256" key="12">
    <source>
        <dbReference type="ARBA" id="ARBA00048336"/>
    </source>
</evidence>
<feature type="region of interest" description="Disordered" evidence="15">
    <location>
        <begin position="565"/>
        <end position="587"/>
    </location>
</feature>
<comment type="similarity">
    <text evidence="3">Belongs to the protein-tyrosine phosphatase family. Non-receptor class dual specificity subfamily.</text>
</comment>
<evidence type="ECO:0000256" key="7">
    <source>
        <dbReference type="ARBA" id="ARBA00022490"/>
    </source>
</evidence>
<comment type="catalytic activity">
    <reaction evidence="11">
        <text>O-phospho-L-seryl-[protein] + H2O = L-seryl-[protein] + phosphate</text>
        <dbReference type="Rhea" id="RHEA:20629"/>
        <dbReference type="Rhea" id="RHEA-COMP:9863"/>
        <dbReference type="Rhea" id="RHEA-COMP:11604"/>
        <dbReference type="ChEBI" id="CHEBI:15377"/>
        <dbReference type="ChEBI" id="CHEBI:29999"/>
        <dbReference type="ChEBI" id="CHEBI:43474"/>
        <dbReference type="ChEBI" id="CHEBI:83421"/>
        <dbReference type="EC" id="3.1.3.16"/>
    </reaction>
</comment>
<feature type="compositionally biased region" description="Basic and acidic residues" evidence="15">
    <location>
        <begin position="606"/>
        <end position="615"/>
    </location>
</feature>
<dbReference type="InterPro" id="IPR020422">
    <property type="entry name" value="TYR_PHOSPHATASE_DUAL_dom"/>
</dbReference>
<keyword evidence="9" id="KW-0904">Protein phosphatase</keyword>
<evidence type="ECO:0000256" key="15">
    <source>
        <dbReference type="SAM" id="MobiDB-lite"/>
    </source>
</evidence>
<comment type="caution">
    <text evidence="19">The sequence shown here is derived from an EMBL/GenBank/DDBJ whole genome shotgun (WGS) entry which is preliminary data.</text>
</comment>
<dbReference type="GO" id="GO:0043409">
    <property type="term" value="P:negative regulation of MAPK cascade"/>
    <property type="evidence" value="ECO:0007669"/>
    <property type="project" value="TreeGrafter"/>
</dbReference>
<feature type="region of interest" description="Disordered" evidence="15">
    <location>
        <begin position="397"/>
        <end position="505"/>
    </location>
</feature>
<comment type="function">
    <text evidence="13">Has phosphatase activity with synthetic phosphatase substrates and negatively regulates mitogen-activated protein kinase activity, presumably by catalysing their dephosphorylation. Expected to display protein phosphatase activity toward phosphotyrosine, phosphoserine and phosphothreonine residues.</text>
</comment>
<evidence type="ECO:0000256" key="4">
    <source>
        <dbReference type="ARBA" id="ARBA00011245"/>
    </source>
</evidence>
<dbReference type="EC" id="3.1.3.48" evidence="5"/>
<dbReference type="CDD" id="cd01446">
    <property type="entry name" value="DSP_MapKP"/>
    <property type="match status" value="1"/>
</dbReference>
<feature type="region of interest" description="Disordered" evidence="15">
    <location>
        <begin position="313"/>
        <end position="365"/>
    </location>
</feature>
<evidence type="ECO:0000259" key="17">
    <source>
        <dbReference type="PROSITE" id="PS50056"/>
    </source>
</evidence>
<protein>
    <recommendedName>
        <fullName evidence="14">Dual specificity protein phosphatase 8</fullName>
        <ecNumber evidence="6">3.1.3.16</ecNumber>
        <ecNumber evidence="5">3.1.3.48</ecNumber>
    </recommendedName>
</protein>
<evidence type="ECO:0000256" key="1">
    <source>
        <dbReference type="ARBA" id="ARBA00004123"/>
    </source>
</evidence>
<dbReference type="InterPro" id="IPR001763">
    <property type="entry name" value="Rhodanese-like_dom"/>
</dbReference>
<dbReference type="Pfam" id="PF00581">
    <property type="entry name" value="Rhodanese"/>
    <property type="match status" value="1"/>
</dbReference>
<evidence type="ECO:0000313" key="20">
    <source>
        <dbReference type="Proteomes" id="UP000693946"/>
    </source>
</evidence>
<keyword evidence="20" id="KW-1185">Reference proteome</keyword>